<gene>
    <name evidence="4" type="ORF">GKIL_1366</name>
</gene>
<feature type="chain" id="PRO_5004663609" description="IPT/TIG domain-containing protein" evidence="2">
    <location>
        <begin position="26"/>
        <end position="732"/>
    </location>
</feature>
<dbReference type="RefSeq" id="WP_023172706.1">
    <property type="nucleotide sequence ID" value="NC_022600.1"/>
</dbReference>
<evidence type="ECO:0000259" key="3">
    <source>
        <dbReference type="SMART" id="SM00429"/>
    </source>
</evidence>
<evidence type="ECO:0000313" key="4">
    <source>
        <dbReference type="EMBL" id="AGY57612.1"/>
    </source>
</evidence>
<sequence length="732" mass="73670">MKAAHLAFGSLFGVFLGVLARPALAASTAVCPTNSYDQGSITGGVACAIVPSQTDPAMQDIGPEDQGFGYHVVGIPSDPSQIKGVLLYLQGTAGTPYDPVSNSFSTGQILSEAISANYLVIALAYANPVEVGVLCLNDTNCYSQVRQEIIYGTDTSPLVNVNQANSVMHRLSALISFLKTNLPAGFPFPPGIAGNTVDWSHVRIGGGSQGGGHAGYIAMDQLTERVCFLSSPVDAVSLFNQGVSQTVSAAWLSKLPWQTPTTRLKGVSHIGDDAITQITTNYKTLGMVQSTSETTPNNDWLLITVPEADPHSAPAQDPNLAYARNWACLSDLPLTPAPKITAIAPTTGPVGTTITLSGQNLSGTRAVLVGGLSVPFSQVSSSQVTATINATGNSGQVLLITNGGNAPAPKNFTVTAGLTAISPTSGAVGTPVNLNGFGLSSATAVKFNGVKVPFNVVSDSQLVATVSSGTNTGTVNVAVPTGTITSSLGFTVLPTLSSFSPTSGPVGSTVTLTGSGFTGVSSVQFGSLYAAFNFLSDTQIAVTVPAGVSTSTIKVTVGGASVTSSARFSVVNSPTITSFSPPSGGVGTSVTINGSNLGATSSVLFNGVAAAPASAFNNSVRVVVPSGAKSGPITVVNAAGSTTSASSFQIYAAPAISSFTPTSGPAGTAVTINGSHFTGTTAVSVGRTSAASFTVKSDSQITATVAANTPTGPLKITNPGGTATSSSYFQVK</sequence>
<evidence type="ECO:0000256" key="2">
    <source>
        <dbReference type="SAM" id="SignalP"/>
    </source>
</evidence>
<dbReference type="InterPro" id="IPR014756">
    <property type="entry name" value="Ig_E-set"/>
</dbReference>
<feature type="domain" description="IPT/TIG" evidence="3">
    <location>
        <begin position="337"/>
        <end position="415"/>
    </location>
</feature>
<dbReference type="InterPro" id="IPR002909">
    <property type="entry name" value="IPT_dom"/>
</dbReference>
<dbReference type="NCBIfam" id="NF047580">
    <property type="entry name" value="BPSS1187_fam"/>
    <property type="match status" value="1"/>
</dbReference>
<dbReference type="SUPFAM" id="SSF53474">
    <property type="entry name" value="alpha/beta-Hydrolases"/>
    <property type="match status" value="1"/>
</dbReference>
<feature type="signal peptide" evidence="2">
    <location>
        <begin position="1"/>
        <end position="25"/>
    </location>
</feature>
<dbReference type="PANTHER" id="PTHR46769">
    <property type="entry name" value="POLYCYSTIC KIDNEY AND HEPATIC DISEASE 1 (AUTOSOMAL RECESSIVE)-LIKE 1"/>
    <property type="match status" value="1"/>
</dbReference>
<proteinExistence type="predicted"/>
<evidence type="ECO:0000313" key="5">
    <source>
        <dbReference type="Proteomes" id="UP000017396"/>
    </source>
</evidence>
<dbReference type="InterPro" id="IPR013783">
    <property type="entry name" value="Ig-like_fold"/>
</dbReference>
<dbReference type="eggNOG" id="COG3468">
    <property type="taxonomic scope" value="Bacteria"/>
</dbReference>
<dbReference type="AlphaFoldDB" id="U5QF66"/>
<organism evidence="4 5">
    <name type="scientific">Gloeobacter kilaueensis (strain ATCC BAA-2537 / CCAP 1431/1 / ULC 316 / JS1)</name>
    <dbReference type="NCBI Taxonomy" id="1183438"/>
    <lineage>
        <taxon>Bacteria</taxon>
        <taxon>Bacillati</taxon>
        <taxon>Cyanobacteriota</taxon>
        <taxon>Cyanophyceae</taxon>
        <taxon>Gloeobacterales</taxon>
        <taxon>Gloeobacteraceae</taxon>
        <taxon>Gloeobacter</taxon>
    </lineage>
</organism>
<dbReference type="InterPro" id="IPR058180">
    <property type="entry name" value="BPSS1187-like"/>
</dbReference>
<dbReference type="PATRIC" id="fig|1183438.3.peg.1346"/>
<accession>U5QF66</accession>
<name>U5QF66_GLOK1</name>
<dbReference type="Pfam" id="PF01833">
    <property type="entry name" value="TIG"/>
    <property type="match status" value="5"/>
</dbReference>
<reference evidence="4 5" key="1">
    <citation type="journal article" date="2013" name="PLoS ONE">
        <title>Cultivation and Complete Genome Sequencing of Gloeobacter kilaueensis sp. nov., from a Lava Cave in Kilauea Caldera, Hawai'i.</title>
        <authorList>
            <person name="Saw J.H."/>
            <person name="Schatz M."/>
            <person name="Brown M.V."/>
            <person name="Kunkel D.D."/>
            <person name="Foster J.S."/>
            <person name="Shick H."/>
            <person name="Christensen S."/>
            <person name="Hou S."/>
            <person name="Wan X."/>
            <person name="Donachie S.P."/>
        </authorList>
    </citation>
    <scope>NUCLEOTIDE SEQUENCE [LARGE SCALE GENOMIC DNA]</scope>
    <source>
        <strain evidence="5">JS</strain>
    </source>
</reference>
<dbReference type="STRING" id="1183438.GKIL_1366"/>
<protein>
    <recommendedName>
        <fullName evidence="3">IPT/TIG domain-containing protein</fullName>
    </recommendedName>
</protein>
<feature type="domain" description="IPT/TIG" evidence="3">
    <location>
        <begin position="573"/>
        <end position="651"/>
    </location>
</feature>
<dbReference type="KEGG" id="glj:GKIL_1366"/>
<keyword evidence="1 2" id="KW-0732">Signal</keyword>
<dbReference type="EMBL" id="CP003587">
    <property type="protein sequence ID" value="AGY57612.1"/>
    <property type="molecule type" value="Genomic_DNA"/>
</dbReference>
<dbReference type="InterPro" id="IPR052387">
    <property type="entry name" value="Fibrocystin"/>
</dbReference>
<evidence type="ECO:0000256" key="1">
    <source>
        <dbReference type="ARBA" id="ARBA00022729"/>
    </source>
</evidence>
<feature type="domain" description="IPT/TIG" evidence="3">
    <location>
        <begin position="653"/>
        <end position="732"/>
    </location>
</feature>
<dbReference type="Gene3D" id="2.60.40.10">
    <property type="entry name" value="Immunoglobulins"/>
    <property type="match status" value="5"/>
</dbReference>
<dbReference type="SUPFAM" id="SSF81296">
    <property type="entry name" value="E set domains"/>
    <property type="match status" value="5"/>
</dbReference>
<dbReference type="Proteomes" id="UP000017396">
    <property type="component" value="Chromosome"/>
</dbReference>
<dbReference type="OrthoDB" id="651780at2"/>
<dbReference type="SMART" id="SM00429">
    <property type="entry name" value="IPT"/>
    <property type="match status" value="4"/>
</dbReference>
<dbReference type="CDD" id="cd00102">
    <property type="entry name" value="IPT"/>
    <property type="match status" value="3"/>
</dbReference>
<dbReference type="InterPro" id="IPR029058">
    <property type="entry name" value="AB_hydrolase_fold"/>
</dbReference>
<keyword evidence="5" id="KW-1185">Reference proteome</keyword>
<feature type="domain" description="IPT/TIG" evidence="3">
    <location>
        <begin position="493"/>
        <end position="571"/>
    </location>
</feature>
<dbReference type="PANTHER" id="PTHR46769:SF2">
    <property type="entry name" value="FIBROCYSTIN-L ISOFORM 2 PRECURSOR-RELATED"/>
    <property type="match status" value="1"/>
</dbReference>
<dbReference type="HOGENOM" id="CLU_378453_0_0_3"/>